<dbReference type="InterPro" id="IPR002052">
    <property type="entry name" value="DNA_methylase_N6_adenine_CS"/>
</dbReference>
<dbReference type="Pfam" id="PF05063">
    <property type="entry name" value="MT-A70"/>
    <property type="match status" value="1"/>
</dbReference>
<dbReference type="PROSITE" id="PS00092">
    <property type="entry name" value="N6_MTASE"/>
    <property type="match status" value="1"/>
</dbReference>
<dbReference type="STRING" id="1447883.A0A2B7Z0J4"/>
<evidence type="ECO:0000256" key="1">
    <source>
        <dbReference type="PROSITE-ProRule" id="PRU00489"/>
    </source>
</evidence>
<evidence type="ECO:0008006" key="5">
    <source>
        <dbReference type="Google" id="ProtNLM"/>
    </source>
</evidence>
<dbReference type="PANTHER" id="PTHR12829">
    <property type="entry name" value="N6-ADENOSINE-METHYLTRANSFERASE"/>
    <property type="match status" value="1"/>
</dbReference>
<gene>
    <name evidence="3" type="ORF">AJ80_01422</name>
</gene>
<reference evidence="3 4" key="1">
    <citation type="submission" date="2017-10" db="EMBL/GenBank/DDBJ databases">
        <title>Comparative genomics in systemic dimorphic fungi from Ajellomycetaceae.</title>
        <authorList>
            <person name="Munoz J.F."/>
            <person name="Mcewen J.G."/>
            <person name="Clay O.K."/>
            <person name="Cuomo C.A."/>
        </authorList>
    </citation>
    <scope>NUCLEOTIDE SEQUENCE [LARGE SCALE GENOMIC DNA]</scope>
    <source>
        <strain evidence="3 4">UAMH7299</strain>
    </source>
</reference>
<dbReference type="PANTHER" id="PTHR12829:SF4">
    <property type="entry name" value="N(6)-ADENINE-SPECIFIC METHYLTRANSFERASE METTL4"/>
    <property type="match status" value="1"/>
</dbReference>
<dbReference type="GO" id="GO:0008168">
    <property type="term" value="F:methyltransferase activity"/>
    <property type="evidence" value="ECO:0007669"/>
    <property type="project" value="InterPro"/>
</dbReference>
<evidence type="ECO:0000313" key="3">
    <source>
        <dbReference type="EMBL" id="PGH26841.1"/>
    </source>
</evidence>
<protein>
    <recommendedName>
        <fullName evidence="5">MT-A70-domain-containing protein</fullName>
    </recommendedName>
</protein>
<sequence>MLDSPSRTSINNVPPKSAILYQSQCKAVFVIDIPTSIRLAQSIPPCIPAQEEAMVAPAALFSAPALTQPYPTPPEPKGEKARDRVLDRIPVGQREFFEAITPVVSAALEDVRCNFVREKEGWWWWCLPRRVYRGQQQRRGEGLDDSMDVEDGLLRAGFGRETSGIIDHADKGFARKRKGDVKLEERNAEHKESGEDDQDDQEPELGFQDYYQPFPSGDFPERIPPFILCPGINHVPNLGILQNTIVKNPWDEPSILCIKSCAGPTETQSKKSPGKRLSRTTDVTSSNDYIRVHIPPKSSFLLSRFPANPTPPISTSNLSIIPHLAPGQKFDFILFDPPWPNTSAKRTAHYETKISFPALQVLIESVLKIHLQQQVGIAAIWITNAAKSRQAAYEAMEAADLLPFEEWVWVKTTVEGEPVFPVDGLWRKPYEVLVLGRKMRRGKGGGKVTSKRNHGLEEIKRRVIFAVPDLHSRKPCLKEIVERVFFGGVADSNTVPAESTWSGGERSGGSGEYSALEVFARNLTAGWWACGDEVLRFNWDGWWTDDT</sequence>
<feature type="compositionally biased region" description="Acidic residues" evidence="2">
    <location>
        <begin position="194"/>
        <end position="203"/>
    </location>
</feature>
<feature type="region of interest" description="Disordered" evidence="2">
    <location>
        <begin position="177"/>
        <end position="211"/>
    </location>
</feature>
<dbReference type="AlphaFoldDB" id="A0A2B7Z0J4"/>
<evidence type="ECO:0000313" key="4">
    <source>
        <dbReference type="Proteomes" id="UP000224634"/>
    </source>
</evidence>
<feature type="compositionally biased region" description="Basic and acidic residues" evidence="2">
    <location>
        <begin position="180"/>
        <end position="193"/>
    </location>
</feature>
<dbReference type="GO" id="GO:0032259">
    <property type="term" value="P:methylation"/>
    <property type="evidence" value="ECO:0007669"/>
    <property type="project" value="InterPro"/>
</dbReference>
<dbReference type="EMBL" id="PDNA01000012">
    <property type="protein sequence ID" value="PGH26841.1"/>
    <property type="molecule type" value="Genomic_DNA"/>
</dbReference>
<dbReference type="Proteomes" id="UP000224634">
    <property type="component" value="Unassembled WGS sequence"/>
</dbReference>
<accession>A0A2B7Z0J4</accession>
<dbReference type="OrthoDB" id="61116at2759"/>
<proteinExistence type="inferred from homology"/>
<dbReference type="GO" id="GO:0003676">
    <property type="term" value="F:nucleic acid binding"/>
    <property type="evidence" value="ECO:0007669"/>
    <property type="project" value="InterPro"/>
</dbReference>
<comment type="caution">
    <text evidence="3">The sequence shown here is derived from an EMBL/GenBank/DDBJ whole genome shotgun (WGS) entry which is preliminary data.</text>
</comment>
<dbReference type="PROSITE" id="PS51143">
    <property type="entry name" value="MT_A70"/>
    <property type="match status" value="1"/>
</dbReference>
<evidence type="ECO:0000256" key="2">
    <source>
        <dbReference type="SAM" id="MobiDB-lite"/>
    </source>
</evidence>
<comment type="similarity">
    <text evidence="1">Belongs to the MT-A70-like family.</text>
</comment>
<organism evidence="3 4">
    <name type="scientific">Polytolypa hystricis (strain UAMH7299)</name>
    <dbReference type="NCBI Taxonomy" id="1447883"/>
    <lineage>
        <taxon>Eukaryota</taxon>
        <taxon>Fungi</taxon>
        <taxon>Dikarya</taxon>
        <taxon>Ascomycota</taxon>
        <taxon>Pezizomycotina</taxon>
        <taxon>Eurotiomycetes</taxon>
        <taxon>Eurotiomycetidae</taxon>
        <taxon>Onygenales</taxon>
        <taxon>Onygenales incertae sedis</taxon>
        <taxon>Polytolypa</taxon>
    </lineage>
</organism>
<keyword evidence="4" id="KW-1185">Reference proteome</keyword>
<dbReference type="GO" id="GO:0005634">
    <property type="term" value="C:nucleus"/>
    <property type="evidence" value="ECO:0007669"/>
    <property type="project" value="TreeGrafter"/>
</dbReference>
<dbReference type="InterPro" id="IPR007757">
    <property type="entry name" value="MT-A70-like"/>
</dbReference>
<name>A0A2B7Z0J4_POLH7</name>